<dbReference type="PANTHER" id="PTHR43471:SF13">
    <property type="entry name" value="ABC-2 TYPE TRANSPORT SYSTEM PERMEASE PROTEIN"/>
    <property type="match status" value="1"/>
</dbReference>
<name>A0A7Z7B1V4_9EURY</name>
<accession>A0A7Z7B1V4</accession>
<protein>
    <submittedName>
        <fullName evidence="2">ABC-2 type transport system permease protein</fullName>
    </submittedName>
</protein>
<dbReference type="RefSeq" id="WP_091710963.1">
    <property type="nucleotide sequence ID" value="NZ_FNCA01000012.1"/>
</dbReference>
<keyword evidence="3" id="KW-1185">Reference proteome</keyword>
<evidence type="ECO:0000313" key="3">
    <source>
        <dbReference type="Proteomes" id="UP000199259"/>
    </source>
</evidence>
<gene>
    <name evidence="2" type="ORF">SAMN04488589_2694</name>
</gene>
<feature type="transmembrane region" description="Helical" evidence="1">
    <location>
        <begin position="23"/>
        <end position="46"/>
    </location>
</feature>
<sequence length="249" mass="28418">MNISKIRIVAQDEILRGVKSRHVWFFSSALAFICILAMHYSTSLAFLFSDPGNIPFTYISFMIILIIGPFFILVTAFDSISNEVENGTVRYIISKIDRASFVLGKFCFLFIIFAFLTFIVAIVGQVDNFTSGNVFDLQKMIFFWLFSSLYLGCFISIFTFVSILSGNNKIAFTMSAVLLGITIYFFMQGGIEYLRYLTPPYYAFAVSETMKNLPGENDYFNIIKNLFSMLVFIIATLSIDVLVFKRRDL</sequence>
<feature type="transmembrane region" description="Helical" evidence="1">
    <location>
        <begin position="222"/>
        <end position="244"/>
    </location>
</feature>
<dbReference type="OrthoDB" id="137197at2157"/>
<keyword evidence="1" id="KW-1133">Transmembrane helix</keyword>
<dbReference type="Pfam" id="PF12679">
    <property type="entry name" value="ABC2_membrane_2"/>
    <property type="match status" value="1"/>
</dbReference>
<dbReference type="Proteomes" id="UP000199259">
    <property type="component" value="Unassembled WGS sequence"/>
</dbReference>
<dbReference type="GO" id="GO:0005886">
    <property type="term" value="C:plasma membrane"/>
    <property type="evidence" value="ECO:0007669"/>
    <property type="project" value="UniProtKB-SubCell"/>
</dbReference>
<organism evidence="2 3">
    <name type="scientific">Methanolobus vulcani</name>
    <dbReference type="NCBI Taxonomy" id="38026"/>
    <lineage>
        <taxon>Archaea</taxon>
        <taxon>Methanobacteriati</taxon>
        <taxon>Methanobacteriota</taxon>
        <taxon>Stenosarchaea group</taxon>
        <taxon>Methanomicrobia</taxon>
        <taxon>Methanosarcinales</taxon>
        <taxon>Methanosarcinaceae</taxon>
        <taxon>Methanolobus</taxon>
    </lineage>
</organism>
<evidence type="ECO:0000256" key="1">
    <source>
        <dbReference type="SAM" id="Phobius"/>
    </source>
</evidence>
<feature type="transmembrane region" description="Helical" evidence="1">
    <location>
        <begin position="170"/>
        <end position="187"/>
    </location>
</feature>
<reference evidence="2 3" key="1">
    <citation type="submission" date="2016-10" db="EMBL/GenBank/DDBJ databases">
        <authorList>
            <person name="Varghese N."/>
            <person name="Submissions S."/>
        </authorList>
    </citation>
    <scope>NUCLEOTIDE SEQUENCE [LARGE SCALE GENOMIC DNA]</scope>
    <source>
        <strain evidence="2 3">PL 12/M</strain>
    </source>
</reference>
<evidence type="ECO:0000313" key="2">
    <source>
        <dbReference type="EMBL" id="SDG32226.1"/>
    </source>
</evidence>
<feature type="transmembrane region" description="Helical" evidence="1">
    <location>
        <begin position="141"/>
        <end position="163"/>
    </location>
</feature>
<dbReference type="GO" id="GO:0140359">
    <property type="term" value="F:ABC-type transporter activity"/>
    <property type="evidence" value="ECO:0007669"/>
    <property type="project" value="InterPro"/>
</dbReference>
<comment type="caution">
    <text evidence="2">The sequence shown here is derived from an EMBL/GenBank/DDBJ whole genome shotgun (WGS) entry which is preliminary data.</text>
</comment>
<dbReference type="EMBL" id="FNCA01000012">
    <property type="protein sequence ID" value="SDG32226.1"/>
    <property type="molecule type" value="Genomic_DNA"/>
</dbReference>
<proteinExistence type="predicted"/>
<dbReference type="AlphaFoldDB" id="A0A7Z7B1V4"/>
<feature type="transmembrane region" description="Helical" evidence="1">
    <location>
        <begin position="58"/>
        <end position="80"/>
    </location>
</feature>
<keyword evidence="1" id="KW-0472">Membrane</keyword>
<feature type="transmembrane region" description="Helical" evidence="1">
    <location>
        <begin position="101"/>
        <end position="121"/>
    </location>
</feature>
<dbReference type="PANTHER" id="PTHR43471">
    <property type="entry name" value="ABC TRANSPORTER PERMEASE"/>
    <property type="match status" value="1"/>
</dbReference>
<keyword evidence="1" id="KW-0812">Transmembrane</keyword>